<organism evidence="1 2">
    <name type="scientific">Pseudomonas fulva</name>
    <dbReference type="NCBI Taxonomy" id="47880"/>
    <lineage>
        <taxon>Bacteria</taxon>
        <taxon>Pseudomonadati</taxon>
        <taxon>Pseudomonadota</taxon>
        <taxon>Gammaproteobacteria</taxon>
        <taxon>Pseudomonadales</taxon>
        <taxon>Pseudomonadaceae</taxon>
        <taxon>Pseudomonas</taxon>
    </lineage>
</organism>
<dbReference type="Gene3D" id="1.10.490.10">
    <property type="entry name" value="Globins"/>
    <property type="match status" value="1"/>
</dbReference>
<sequence>MNATDRVMQSYGRCCASPAFFDDFYRYFLDSSPAIREKFVNTDMAAQKLLLRQGILNLVMHARGMPDSKLRALGCTHARAAMDIRPELYDLWLESLLKTIMEHDRQADTATLQGWREVLIKGISVIRAGYDG</sequence>
<accession>A0A0D0KH32</accession>
<dbReference type="RefSeq" id="WP_042554871.1">
    <property type="nucleotide sequence ID" value="NZ_JXQW01000041.1"/>
</dbReference>
<dbReference type="SUPFAM" id="SSF46458">
    <property type="entry name" value="Globin-like"/>
    <property type="match status" value="1"/>
</dbReference>
<dbReference type="GO" id="GO:0020037">
    <property type="term" value="F:heme binding"/>
    <property type="evidence" value="ECO:0007669"/>
    <property type="project" value="InterPro"/>
</dbReference>
<evidence type="ECO:0000313" key="2">
    <source>
        <dbReference type="Proteomes" id="UP000032068"/>
    </source>
</evidence>
<dbReference type="CDD" id="cd01040">
    <property type="entry name" value="Mb-like"/>
    <property type="match status" value="1"/>
</dbReference>
<dbReference type="Proteomes" id="UP000032068">
    <property type="component" value="Unassembled WGS sequence"/>
</dbReference>
<dbReference type="AlphaFoldDB" id="A0A0D0KH32"/>
<gene>
    <name evidence="1" type="ORF">RU08_16230</name>
</gene>
<protein>
    <submittedName>
        <fullName evidence="1">Globin</fullName>
    </submittedName>
</protein>
<dbReference type="InterPro" id="IPR009050">
    <property type="entry name" value="Globin-like_sf"/>
</dbReference>
<dbReference type="EMBL" id="JXQW01000041">
    <property type="protein sequence ID" value="KIP98549.1"/>
    <property type="molecule type" value="Genomic_DNA"/>
</dbReference>
<proteinExistence type="predicted"/>
<reference evidence="1 2" key="1">
    <citation type="submission" date="2014-12" db="EMBL/GenBank/DDBJ databases">
        <title>16Stimator: statistical estimation of ribosomal gene copy numbers from draft genome assemblies.</title>
        <authorList>
            <person name="Perisin M.A."/>
            <person name="Vetter M."/>
            <person name="Gilbert J.A."/>
            <person name="Bergelson J."/>
        </authorList>
    </citation>
    <scope>NUCLEOTIDE SEQUENCE [LARGE SCALE GENOMIC DNA]</scope>
    <source>
        <strain evidence="1 2">MEJ086</strain>
    </source>
</reference>
<comment type="caution">
    <text evidence="1">The sequence shown here is derived from an EMBL/GenBank/DDBJ whole genome shotgun (WGS) entry which is preliminary data.</text>
</comment>
<name>A0A0D0KH32_9PSED</name>
<dbReference type="InterPro" id="IPR044399">
    <property type="entry name" value="Mb-like_M"/>
</dbReference>
<dbReference type="OrthoDB" id="980856at2"/>
<dbReference type="InterPro" id="IPR012292">
    <property type="entry name" value="Globin/Proto"/>
</dbReference>
<evidence type="ECO:0000313" key="1">
    <source>
        <dbReference type="EMBL" id="KIP98549.1"/>
    </source>
</evidence>
<dbReference type="GO" id="GO:0019825">
    <property type="term" value="F:oxygen binding"/>
    <property type="evidence" value="ECO:0007669"/>
    <property type="project" value="InterPro"/>
</dbReference>